<proteinExistence type="predicted"/>
<evidence type="ECO:0000313" key="2">
    <source>
        <dbReference type="Proteomes" id="UP001163321"/>
    </source>
</evidence>
<evidence type="ECO:0000313" key="1">
    <source>
        <dbReference type="EMBL" id="KAI9923235.1"/>
    </source>
</evidence>
<reference evidence="1 2" key="1">
    <citation type="journal article" date="2022" name="bioRxiv">
        <title>The genome of the oomycete Peronosclerospora sorghi, a cosmopolitan pathogen of maize and sorghum, is inflated with dispersed pseudogenes.</title>
        <authorList>
            <person name="Fletcher K."/>
            <person name="Martin F."/>
            <person name="Isakeit T."/>
            <person name="Cavanaugh K."/>
            <person name="Magill C."/>
            <person name="Michelmore R."/>
        </authorList>
    </citation>
    <scope>NUCLEOTIDE SEQUENCE [LARGE SCALE GENOMIC DNA]</scope>
    <source>
        <strain evidence="1">P6</strain>
    </source>
</reference>
<dbReference type="EMBL" id="CM047580">
    <property type="protein sequence ID" value="KAI9923235.1"/>
    <property type="molecule type" value="Genomic_DNA"/>
</dbReference>
<protein>
    <submittedName>
        <fullName evidence="1">Uncharacterized protein</fullName>
    </submittedName>
</protein>
<accession>A0ACC0WX11</accession>
<comment type="caution">
    <text evidence="1">The sequence shown here is derived from an EMBL/GenBank/DDBJ whole genome shotgun (WGS) entry which is preliminary data.</text>
</comment>
<gene>
    <name evidence="1" type="ORF">PsorP6_001668</name>
</gene>
<keyword evidence="2" id="KW-1185">Reference proteome</keyword>
<name>A0ACC0WX11_9STRA</name>
<organism evidence="1 2">
    <name type="scientific">Peronosclerospora sorghi</name>
    <dbReference type="NCBI Taxonomy" id="230839"/>
    <lineage>
        <taxon>Eukaryota</taxon>
        <taxon>Sar</taxon>
        <taxon>Stramenopiles</taxon>
        <taxon>Oomycota</taxon>
        <taxon>Peronosporomycetes</taxon>
        <taxon>Peronosporales</taxon>
        <taxon>Peronosporaceae</taxon>
        <taxon>Peronosclerospora</taxon>
    </lineage>
</organism>
<dbReference type="Proteomes" id="UP001163321">
    <property type="component" value="Chromosome 1"/>
</dbReference>
<sequence length="64" mass="6717">MLDVVSKKKPDKFSPLAHLITAACAEQASDAPLKDVKPPLNLADFVKVTGVVKDAVSTGPTRAD</sequence>